<evidence type="ECO:0000256" key="1">
    <source>
        <dbReference type="ARBA" id="ARBA00022490"/>
    </source>
</evidence>
<organism evidence="2 3">
    <name type="scientific">Suilimivivens aceti</name>
    <dbReference type="NCBI Taxonomy" id="2981774"/>
    <lineage>
        <taxon>Bacteria</taxon>
        <taxon>Bacillati</taxon>
        <taxon>Bacillota</taxon>
        <taxon>Clostridia</taxon>
        <taxon>Lachnospirales</taxon>
        <taxon>Lachnospiraceae</taxon>
        <taxon>Suilimivivens</taxon>
    </lineage>
</organism>
<evidence type="ECO:0000313" key="3">
    <source>
        <dbReference type="Proteomes" id="UP001652432"/>
    </source>
</evidence>
<dbReference type="NCBIfam" id="TIGR01826">
    <property type="entry name" value="CofD_related"/>
    <property type="match status" value="1"/>
</dbReference>
<proteinExistence type="predicted"/>
<dbReference type="Gene3D" id="3.40.50.10680">
    <property type="entry name" value="CofD-like domains"/>
    <property type="match status" value="1"/>
</dbReference>
<gene>
    <name evidence="2" type="ORF">OCV77_05445</name>
</gene>
<reference evidence="2 3" key="1">
    <citation type="journal article" date="2021" name="ISME Commun">
        <title>Automated analysis of genomic sequences facilitates high-throughput and comprehensive description of bacteria.</title>
        <authorList>
            <person name="Hitch T.C.A."/>
        </authorList>
    </citation>
    <scope>NUCLEOTIDE SEQUENCE [LARGE SCALE GENOMIC DNA]</scope>
    <source>
        <strain evidence="2 3">Sanger_18</strain>
    </source>
</reference>
<dbReference type="PROSITE" id="PS51257">
    <property type="entry name" value="PROKAR_LIPOPROTEIN"/>
    <property type="match status" value="1"/>
</dbReference>
<comment type="caution">
    <text evidence="2">The sequence shown here is derived from an EMBL/GenBank/DDBJ whole genome shotgun (WGS) entry which is preliminary data.</text>
</comment>
<name>A0ABT2T118_9FIRM</name>
<dbReference type="PANTHER" id="PTHR30135">
    <property type="entry name" value="UNCHARACTERIZED PROTEIN YVCK-RELATED"/>
    <property type="match status" value="1"/>
</dbReference>
<dbReference type="InterPro" id="IPR002882">
    <property type="entry name" value="CofD"/>
</dbReference>
<dbReference type="InterPro" id="IPR010119">
    <property type="entry name" value="Gluconeogen_factor"/>
</dbReference>
<dbReference type="Proteomes" id="UP001652432">
    <property type="component" value="Unassembled WGS sequence"/>
</dbReference>
<keyword evidence="3" id="KW-1185">Reference proteome</keyword>
<accession>A0ABT2T118</accession>
<dbReference type="Pfam" id="PF01933">
    <property type="entry name" value="CofD"/>
    <property type="match status" value="1"/>
</dbReference>
<dbReference type="InterPro" id="IPR038136">
    <property type="entry name" value="CofD-like_dom_sf"/>
</dbReference>
<keyword evidence="1" id="KW-0963">Cytoplasm</keyword>
<sequence length="313" mass="34667">MKRVVIFGGGTGLSCILSGLKLFPIDVTTVIAVSDNGSSTGKLKEELNIPAVGDVGKVLLSMANVDEDFIDLLSYRFQKGSLNTHPVRNIVLAALIDLKGNLTEATKYMCKLLDIKGTVLPLTGEKIDLVGESTGKEYFGEEAVSRNIRNISRLTYDHDIKIEQEIQEKIGEADLIIFSAGSLYTSIIPHLLAPEVRNALEETRAPLLYISNLVTQPGETDIQSVSQHVEVLNEYLGSRKIDLVVANNGTVDEEVRERYLSSENKRIVQVDHDTLEKMGVQVIEDDIFCIENEKIRHNALKTAFLIFSYLMEG</sequence>
<dbReference type="RefSeq" id="WP_262573936.1">
    <property type="nucleotide sequence ID" value="NZ_JAOQKJ010000004.1"/>
</dbReference>
<dbReference type="PANTHER" id="PTHR30135:SF3">
    <property type="entry name" value="GLUCONEOGENESIS FACTOR-RELATED"/>
    <property type="match status" value="1"/>
</dbReference>
<evidence type="ECO:0000313" key="2">
    <source>
        <dbReference type="EMBL" id="MCU6743943.1"/>
    </source>
</evidence>
<protein>
    <submittedName>
        <fullName evidence="2">YvcK family protein</fullName>
    </submittedName>
</protein>
<dbReference type="EMBL" id="JAOQKJ010000004">
    <property type="protein sequence ID" value="MCU6743943.1"/>
    <property type="molecule type" value="Genomic_DNA"/>
</dbReference>
<dbReference type="SUPFAM" id="SSF142338">
    <property type="entry name" value="CofD-like"/>
    <property type="match status" value="1"/>
</dbReference>
<dbReference type="CDD" id="cd07187">
    <property type="entry name" value="YvcK_like"/>
    <property type="match status" value="1"/>
</dbReference>